<dbReference type="Proteomes" id="UP000638313">
    <property type="component" value="Unassembled WGS sequence"/>
</dbReference>
<gene>
    <name evidence="1" type="ORF">GCM10010218_30330</name>
</gene>
<protein>
    <submittedName>
        <fullName evidence="1">Uncharacterized protein</fullName>
    </submittedName>
</protein>
<proteinExistence type="predicted"/>
<keyword evidence="2" id="KW-1185">Reference proteome</keyword>
<reference evidence="1" key="1">
    <citation type="journal article" date="2014" name="Int. J. Syst. Evol. Microbiol.">
        <title>Complete genome sequence of Corynebacterium casei LMG S-19264T (=DSM 44701T), isolated from a smear-ripened cheese.</title>
        <authorList>
            <consortium name="US DOE Joint Genome Institute (JGI-PGF)"/>
            <person name="Walter F."/>
            <person name="Albersmeier A."/>
            <person name="Kalinowski J."/>
            <person name="Ruckert C."/>
        </authorList>
    </citation>
    <scope>NUCLEOTIDE SEQUENCE</scope>
    <source>
        <strain evidence="1">JCM 4059</strain>
    </source>
</reference>
<dbReference type="AlphaFoldDB" id="A0A919B3Z5"/>
<dbReference type="EMBL" id="BNBD01000005">
    <property type="protein sequence ID" value="GHF46975.1"/>
    <property type="molecule type" value="Genomic_DNA"/>
</dbReference>
<dbReference type="SUPFAM" id="SSF89372">
    <property type="entry name" value="Fucose-specific lectin"/>
    <property type="match status" value="1"/>
</dbReference>
<comment type="caution">
    <text evidence="1">The sequence shown here is derived from an EMBL/GenBank/DDBJ whole genome shotgun (WGS) entry which is preliminary data.</text>
</comment>
<accession>A0A919B3Z5</accession>
<dbReference type="Gene3D" id="2.120.10.70">
    <property type="entry name" value="Fucose-specific lectin"/>
    <property type="match status" value="1"/>
</dbReference>
<name>A0A919B3Z5_9ACTN</name>
<sequence>MGNDGALYVTWEQNNSRWADPARISGAGFAAPGAPVSAVTYDNGYTPVIVPRMDKSLCEFRVTEKFGAWTGPKVLADPGTVAPTARSTVIHYSVEVKENKLSDGFMALLNIAGTFAAKKKPYAAAQATADATQALRFLAAGTPRQGDRPCRQRHEQPP</sequence>
<evidence type="ECO:0000313" key="1">
    <source>
        <dbReference type="EMBL" id="GHF46975.1"/>
    </source>
</evidence>
<organism evidence="1 2">
    <name type="scientific">Streptomyces mashuensis</name>
    <dbReference type="NCBI Taxonomy" id="33904"/>
    <lineage>
        <taxon>Bacteria</taxon>
        <taxon>Bacillati</taxon>
        <taxon>Actinomycetota</taxon>
        <taxon>Actinomycetes</taxon>
        <taxon>Kitasatosporales</taxon>
        <taxon>Streptomycetaceae</taxon>
        <taxon>Streptomyces</taxon>
    </lineage>
</organism>
<reference evidence="1" key="2">
    <citation type="submission" date="2020-09" db="EMBL/GenBank/DDBJ databases">
        <authorList>
            <person name="Sun Q."/>
            <person name="Ohkuma M."/>
        </authorList>
    </citation>
    <scope>NUCLEOTIDE SEQUENCE</scope>
    <source>
        <strain evidence="1">JCM 4059</strain>
    </source>
</reference>
<dbReference type="RefSeq" id="WP_190130073.1">
    <property type="nucleotide sequence ID" value="NZ_BNBD01000005.1"/>
</dbReference>
<evidence type="ECO:0000313" key="2">
    <source>
        <dbReference type="Proteomes" id="UP000638313"/>
    </source>
</evidence>